<dbReference type="AlphaFoldDB" id="A0A0E0Q7E1"/>
<dbReference type="Proteomes" id="UP000008022">
    <property type="component" value="Unassembled WGS sequence"/>
</dbReference>
<protein>
    <submittedName>
        <fullName evidence="1">Uncharacterized protein</fullName>
    </submittedName>
</protein>
<reference evidence="1" key="2">
    <citation type="submission" date="2015-06" db="UniProtKB">
        <authorList>
            <consortium name="EnsemblPlants"/>
        </authorList>
    </citation>
    <scope>IDENTIFICATION</scope>
</reference>
<dbReference type="EnsemblPlants" id="ORUFI07G12310.1">
    <property type="protein sequence ID" value="ORUFI07G12310.1"/>
    <property type="gene ID" value="ORUFI07G12310"/>
</dbReference>
<proteinExistence type="predicted"/>
<sequence>MCACNLLRIERHLVKTQPTAGFSPLSTTPLCNPLRPMSPIPRAITRRQGTVIPLWRRRYAPTLLIPRHQVTIAPCHQWHPQAPLPVLHRRPPDLASVCAPSSQILHSSVPLQRRDDVGTAKKAELQLVYRSFIGEISLNLRLGKFDMLINYHPMGRLTWRCIIFCWR</sequence>
<evidence type="ECO:0000313" key="1">
    <source>
        <dbReference type="EnsemblPlants" id="ORUFI07G12310.1"/>
    </source>
</evidence>
<organism evidence="1 2">
    <name type="scientific">Oryza rufipogon</name>
    <name type="common">Brownbeard rice</name>
    <name type="synonym">Asian wild rice</name>
    <dbReference type="NCBI Taxonomy" id="4529"/>
    <lineage>
        <taxon>Eukaryota</taxon>
        <taxon>Viridiplantae</taxon>
        <taxon>Streptophyta</taxon>
        <taxon>Embryophyta</taxon>
        <taxon>Tracheophyta</taxon>
        <taxon>Spermatophyta</taxon>
        <taxon>Magnoliopsida</taxon>
        <taxon>Liliopsida</taxon>
        <taxon>Poales</taxon>
        <taxon>Poaceae</taxon>
        <taxon>BOP clade</taxon>
        <taxon>Oryzoideae</taxon>
        <taxon>Oryzeae</taxon>
        <taxon>Oryzinae</taxon>
        <taxon>Oryza</taxon>
    </lineage>
</organism>
<keyword evidence="2" id="KW-1185">Reference proteome</keyword>
<dbReference type="Gramene" id="ORUFI07G12310.1">
    <property type="protein sequence ID" value="ORUFI07G12310.1"/>
    <property type="gene ID" value="ORUFI07G12310"/>
</dbReference>
<reference evidence="2" key="1">
    <citation type="submission" date="2013-06" db="EMBL/GenBank/DDBJ databases">
        <authorList>
            <person name="Zhao Q."/>
        </authorList>
    </citation>
    <scope>NUCLEOTIDE SEQUENCE</scope>
    <source>
        <strain evidence="2">cv. W1943</strain>
    </source>
</reference>
<accession>A0A0E0Q7E1</accession>
<evidence type="ECO:0000313" key="2">
    <source>
        <dbReference type="Proteomes" id="UP000008022"/>
    </source>
</evidence>
<dbReference type="HOGENOM" id="CLU_1597182_0_0_1"/>
<name>A0A0E0Q7E1_ORYRU</name>